<comment type="caution">
    <text evidence="1">The sequence shown here is derived from an EMBL/GenBank/DDBJ whole genome shotgun (WGS) entry which is preliminary data.</text>
</comment>
<gene>
    <name evidence="1" type="ORF">D6029_19895</name>
</gene>
<name>A0A3A5JM65_9ENTR</name>
<keyword evidence="2" id="KW-1185">Reference proteome</keyword>
<protein>
    <submittedName>
        <fullName evidence="1">Uncharacterized protein</fullName>
    </submittedName>
</protein>
<accession>A0A3A5JM65</accession>
<organism evidence="1 2">
    <name type="scientific">Buttiauxella izardii</name>
    <dbReference type="NCBI Taxonomy" id="82991"/>
    <lineage>
        <taxon>Bacteria</taxon>
        <taxon>Pseudomonadati</taxon>
        <taxon>Pseudomonadota</taxon>
        <taxon>Gammaproteobacteria</taxon>
        <taxon>Enterobacterales</taxon>
        <taxon>Enterobacteriaceae</taxon>
        <taxon>Buttiauxella</taxon>
    </lineage>
</organism>
<dbReference type="AlphaFoldDB" id="A0A3A5JM65"/>
<dbReference type="Proteomes" id="UP000276295">
    <property type="component" value="Unassembled WGS sequence"/>
</dbReference>
<reference evidence="1 2" key="1">
    <citation type="submission" date="2018-09" db="EMBL/GenBank/DDBJ databases">
        <title>Draft genome sequence of Buttiauxella izardii CCUG 35510T.</title>
        <authorList>
            <person name="Salva-Serra F."/>
            <person name="Marathe N."/>
            <person name="Moore E."/>
            <person name="Stadler-Svensson L."/>
            <person name="Engstrom-Jakobsson H."/>
        </authorList>
    </citation>
    <scope>NUCLEOTIDE SEQUENCE [LARGE SCALE GENOMIC DNA]</scope>
    <source>
        <strain evidence="1 2">CCUG 35510</strain>
    </source>
</reference>
<evidence type="ECO:0000313" key="2">
    <source>
        <dbReference type="Proteomes" id="UP000276295"/>
    </source>
</evidence>
<proteinExistence type="predicted"/>
<dbReference type="EMBL" id="QZWH01000055">
    <property type="protein sequence ID" value="RJT18778.1"/>
    <property type="molecule type" value="Genomic_DNA"/>
</dbReference>
<sequence length="63" mass="7525">MYADSHVKTPASCRRFAFYSSYFKPQPLWLRSFTSVTYFSKLLRIHSKSALLQLELFRVRLAY</sequence>
<evidence type="ECO:0000313" key="1">
    <source>
        <dbReference type="EMBL" id="RJT18778.1"/>
    </source>
</evidence>